<dbReference type="GO" id="GO:0009002">
    <property type="term" value="F:serine-type D-Ala-D-Ala carboxypeptidase activity"/>
    <property type="evidence" value="ECO:0007669"/>
    <property type="project" value="UniProtKB-EC"/>
</dbReference>
<name>A0A895YI80_9ACTN</name>
<keyword evidence="5" id="KW-0328">Glycosyltransferase</keyword>
<evidence type="ECO:0000256" key="10">
    <source>
        <dbReference type="ARBA" id="ARBA00023268"/>
    </source>
</evidence>
<dbReference type="Proteomes" id="UP000662857">
    <property type="component" value="Chromosome"/>
</dbReference>
<keyword evidence="10" id="KW-0511">Multifunctional enzyme</keyword>
<evidence type="ECO:0000256" key="15">
    <source>
        <dbReference type="SAM" id="Phobius"/>
    </source>
</evidence>
<keyword evidence="8" id="KW-0133">Cell shape</keyword>
<dbReference type="Pfam" id="PF03793">
    <property type="entry name" value="PASTA"/>
    <property type="match status" value="1"/>
</dbReference>
<evidence type="ECO:0000256" key="9">
    <source>
        <dbReference type="ARBA" id="ARBA00022984"/>
    </source>
</evidence>
<comment type="similarity">
    <text evidence="1">In the C-terminal section; belongs to the transpeptidase family.</text>
</comment>
<dbReference type="SUPFAM" id="SSF56601">
    <property type="entry name" value="beta-lactamase/transpeptidase-like"/>
    <property type="match status" value="1"/>
</dbReference>
<evidence type="ECO:0000256" key="14">
    <source>
        <dbReference type="SAM" id="MobiDB-lite"/>
    </source>
</evidence>
<accession>A0A895YI80</accession>
<keyword evidence="7" id="KW-0378">Hydrolase</keyword>
<dbReference type="InterPro" id="IPR001264">
    <property type="entry name" value="Glyco_trans_51"/>
</dbReference>
<dbReference type="KEGG" id="nhy:JQS43_24265"/>
<dbReference type="PROSITE" id="PS51178">
    <property type="entry name" value="PASTA"/>
    <property type="match status" value="1"/>
</dbReference>
<dbReference type="PANTHER" id="PTHR32282">
    <property type="entry name" value="BINDING PROTEIN TRANSPEPTIDASE, PUTATIVE-RELATED"/>
    <property type="match status" value="1"/>
</dbReference>
<dbReference type="Pfam" id="PF00912">
    <property type="entry name" value="Transgly"/>
    <property type="match status" value="1"/>
</dbReference>
<sequence>MRPRDNNLFANLGSLVLCGAIAGVVVAAAFFPGVALSGLMAKESLEQFDQLPAELHVDDGPQVSFVYAADGTTRIAAMYDENRRNVPLHDISPHMLEAILAAEDRNFYEHNGVDVRGIARAFVANTAADQVTQGASTVTQQFVRLSLTYFSEDLQDVVDATEETNGRKLREARYAIAVEQQLTKEEILNGYLNLAYFGEGAYGIFAASQVYFDKRPAELEIDEAAFLAGLVQAPSQFSPSEGGLAAATERRNWVLDQMVDTGAITRAEAAEGKRVELDLEPERQPNMCVGVAINHWGFFCDYFYRWWLEQETFGATRWEREQRLRSGGFHVVTTLDVDTQEAAKEHVEEQLATGDEHALMVAAVEPGTGKIRAMSTNRNFAIDDPQNPQNGPHTNPQARDEGVRGSYPNTTNPLISGGGDIDGYQGGSTFKLFTQIAALEQGLPLSTNIDSPTQITTNFYAEPGTSAACGDRWCPVNYPDQEPGNYNMWTAFGQSINTYYVQLVDRVGADNAVDVAKRLGIKFRASGTEENPQDAQYASPGRSSSWGPFTLGVSATTPLDLANAYATVSAEGVHCEPIPVEEIRTQYGESLDVADPDCERVLDEDVALAAIDTGRCVTGAGSELGGCSSGSGTARQAHDTVGKPVWGKTGTSDGVRAYSTVLSTKQLVVAGQLTDPDWAQTNQQMETELVRNAVMRILRDGTADHDSEDWDVPDDRELVRGSSVTIPNVSCQSVSQAESRLADAGFATRVAGGRVDSSCPAGSVAGTSPSGETSPGDTITIQISNGSGAGNGGPGNGNGGPGNGNGNGGPGNGNGPPGDNGDNDDDADLGGNTDPGDGGD</sequence>
<protein>
    <submittedName>
        <fullName evidence="17">Transglycosylase domain-containing protein</fullName>
    </submittedName>
</protein>
<comment type="similarity">
    <text evidence="2">In the N-terminal section; belongs to the glycosyltransferase 51 family.</text>
</comment>
<dbReference type="GO" id="GO:0006508">
    <property type="term" value="P:proteolysis"/>
    <property type="evidence" value="ECO:0007669"/>
    <property type="project" value="UniProtKB-KW"/>
</dbReference>
<dbReference type="Pfam" id="PF00905">
    <property type="entry name" value="Transpeptidase"/>
    <property type="match status" value="1"/>
</dbReference>
<dbReference type="AlphaFoldDB" id="A0A895YI80"/>
<dbReference type="SUPFAM" id="SSF53955">
    <property type="entry name" value="Lysozyme-like"/>
    <property type="match status" value="1"/>
</dbReference>
<evidence type="ECO:0000256" key="2">
    <source>
        <dbReference type="ARBA" id="ARBA00007739"/>
    </source>
</evidence>
<evidence type="ECO:0000256" key="7">
    <source>
        <dbReference type="ARBA" id="ARBA00022801"/>
    </source>
</evidence>
<evidence type="ECO:0000256" key="5">
    <source>
        <dbReference type="ARBA" id="ARBA00022676"/>
    </source>
</evidence>
<keyword evidence="11" id="KW-0961">Cell wall biogenesis/degradation</keyword>
<evidence type="ECO:0000256" key="11">
    <source>
        <dbReference type="ARBA" id="ARBA00023316"/>
    </source>
</evidence>
<feature type="compositionally biased region" description="Polar residues" evidence="14">
    <location>
        <begin position="386"/>
        <end position="397"/>
    </location>
</feature>
<evidence type="ECO:0000256" key="6">
    <source>
        <dbReference type="ARBA" id="ARBA00022679"/>
    </source>
</evidence>
<dbReference type="InterPro" id="IPR050396">
    <property type="entry name" value="Glycosyltr_51/Transpeptidase"/>
</dbReference>
<evidence type="ECO:0000256" key="3">
    <source>
        <dbReference type="ARBA" id="ARBA00022645"/>
    </source>
</evidence>
<proteinExistence type="inferred from homology"/>
<feature type="region of interest" description="Disordered" evidence="14">
    <location>
        <begin position="752"/>
        <end position="840"/>
    </location>
</feature>
<dbReference type="Gene3D" id="1.10.3810.10">
    <property type="entry name" value="Biosynthetic peptidoglycan transglycosylase-like"/>
    <property type="match status" value="1"/>
</dbReference>
<dbReference type="GO" id="GO:0008955">
    <property type="term" value="F:peptidoglycan glycosyltransferase activity"/>
    <property type="evidence" value="ECO:0007669"/>
    <property type="project" value="UniProtKB-EC"/>
</dbReference>
<dbReference type="InterPro" id="IPR023346">
    <property type="entry name" value="Lysozyme-like_dom_sf"/>
</dbReference>
<dbReference type="GO" id="GO:0008360">
    <property type="term" value="P:regulation of cell shape"/>
    <property type="evidence" value="ECO:0007669"/>
    <property type="project" value="UniProtKB-KW"/>
</dbReference>
<dbReference type="Gene3D" id="3.30.10.20">
    <property type="match status" value="1"/>
</dbReference>
<keyword evidence="18" id="KW-1185">Reference proteome</keyword>
<reference evidence="17" key="1">
    <citation type="submission" date="2021-02" db="EMBL/GenBank/DDBJ databases">
        <title>Natrosporangium hydrolyticum gen. nov., sp. nov, a haloalkaliphilic actinobacterium from a soda solonchak soil.</title>
        <authorList>
            <person name="Sorokin D.Y."/>
            <person name="Khijniak T.V."/>
            <person name="Zakharycheva A.P."/>
            <person name="Boueva O.V."/>
            <person name="Ariskina E.V."/>
            <person name="Hahnke R.L."/>
            <person name="Bunk B."/>
            <person name="Sproer C."/>
            <person name="Schumann P."/>
            <person name="Evtushenko L.I."/>
            <person name="Kublanov I.V."/>
        </authorList>
    </citation>
    <scope>NUCLEOTIDE SEQUENCE</scope>
    <source>
        <strain evidence="17">DSM 106523</strain>
    </source>
</reference>
<keyword evidence="15" id="KW-1133">Transmembrane helix</keyword>
<dbReference type="GO" id="GO:0009252">
    <property type="term" value="P:peptidoglycan biosynthetic process"/>
    <property type="evidence" value="ECO:0007669"/>
    <property type="project" value="UniProtKB-KW"/>
</dbReference>
<feature type="region of interest" description="Disordered" evidence="14">
    <location>
        <begin position="380"/>
        <end position="418"/>
    </location>
</feature>
<dbReference type="GO" id="GO:0008658">
    <property type="term" value="F:penicillin binding"/>
    <property type="evidence" value="ECO:0007669"/>
    <property type="project" value="InterPro"/>
</dbReference>
<dbReference type="InterPro" id="IPR001460">
    <property type="entry name" value="PCN-bd_Tpept"/>
</dbReference>
<keyword evidence="9" id="KW-0573">Peptidoglycan synthesis</keyword>
<keyword evidence="3" id="KW-0121">Carboxypeptidase</keyword>
<feature type="domain" description="PASTA" evidence="16">
    <location>
        <begin position="720"/>
        <end position="785"/>
    </location>
</feature>
<keyword evidence="6" id="KW-0808">Transferase</keyword>
<evidence type="ECO:0000259" key="16">
    <source>
        <dbReference type="PROSITE" id="PS51178"/>
    </source>
</evidence>
<evidence type="ECO:0000256" key="4">
    <source>
        <dbReference type="ARBA" id="ARBA00022670"/>
    </source>
</evidence>
<dbReference type="SMART" id="SM00740">
    <property type="entry name" value="PASTA"/>
    <property type="match status" value="1"/>
</dbReference>
<feature type="compositionally biased region" description="Polar residues" evidence="14">
    <location>
        <begin position="765"/>
        <end position="784"/>
    </location>
</feature>
<dbReference type="PANTHER" id="PTHR32282:SF33">
    <property type="entry name" value="PEPTIDOGLYCAN GLYCOSYLTRANSFERASE"/>
    <property type="match status" value="1"/>
</dbReference>
<keyword evidence="15" id="KW-0472">Membrane</keyword>
<evidence type="ECO:0000256" key="12">
    <source>
        <dbReference type="ARBA" id="ARBA00034000"/>
    </source>
</evidence>
<dbReference type="InterPro" id="IPR005543">
    <property type="entry name" value="PASTA_dom"/>
</dbReference>
<dbReference type="FunFam" id="1.10.3810.10:FF:000001">
    <property type="entry name" value="Penicillin-binding protein 1A"/>
    <property type="match status" value="1"/>
</dbReference>
<keyword evidence="15" id="KW-0812">Transmembrane</keyword>
<evidence type="ECO:0000313" key="18">
    <source>
        <dbReference type="Proteomes" id="UP000662857"/>
    </source>
</evidence>
<keyword evidence="4" id="KW-0645">Protease</keyword>
<dbReference type="EMBL" id="CP070499">
    <property type="protein sequence ID" value="QSB17547.1"/>
    <property type="molecule type" value="Genomic_DNA"/>
</dbReference>
<feature type="region of interest" description="Disordered" evidence="14">
    <location>
        <begin position="626"/>
        <end position="645"/>
    </location>
</feature>
<evidence type="ECO:0000313" key="17">
    <source>
        <dbReference type="EMBL" id="QSB17547.1"/>
    </source>
</evidence>
<dbReference type="GO" id="GO:0071555">
    <property type="term" value="P:cell wall organization"/>
    <property type="evidence" value="ECO:0007669"/>
    <property type="project" value="UniProtKB-KW"/>
</dbReference>
<feature type="compositionally biased region" description="Gly residues" evidence="14">
    <location>
        <begin position="787"/>
        <end position="818"/>
    </location>
</feature>
<gene>
    <name evidence="17" type="ORF">JQS43_24265</name>
</gene>
<evidence type="ECO:0000256" key="8">
    <source>
        <dbReference type="ARBA" id="ARBA00022960"/>
    </source>
</evidence>
<dbReference type="CDD" id="cd06577">
    <property type="entry name" value="PASTA_pknB"/>
    <property type="match status" value="1"/>
</dbReference>
<dbReference type="InterPro" id="IPR036950">
    <property type="entry name" value="PBP_transglycosylase"/>
</dbReference>
<evidence type="ECO:0000256" key="13">
    <source>
        <dbReference type="ARBA" id="ARBA00049902"/>
    </source>
</evidence>
<dbReference type="GO" id="GO:0030288">
    <property type="term" value="C:outer membrane-bounded periplasmic space"/>
    <property type="evidence" value="ECO:0007669"/>
    <property type="project" value="TreeGrafter"/>
</dbReference>
<comment type="catalytic activity">
    <reaction evidence="13">
        <text>[GlcNAc-(1-&gt;4)-Mur2Ac(oyl-L-Ala-gamma-D-Glu-L-Lys-D-Ala-D-Ala)](n)-di-trans,octa-cis-undecaprenyl diphosphate + beta-D-GlcNAc-(1-&gt;4)-Mur2Ac(oyl-L-Ala-gamma-D-Glu-L-Lys-D-Ala-D-Ala)-di-trans,octa-cis-undecaprenyl diphosphate = [GlcNAc-(1-&gt;4)-Mur2Ac(oyl-L-Ala-gamma-D-Glu-L-Lys-D-Ala-D-Ala)](n+1)-di-trans,octa-cis-undecaprenyl diphosphate + di-trans,octa-cis-undecaprenyl diphosphate + H(+)</text>
        <dbReference type="Rhea" id="RHEA:23708"/>
        <dbReference type="Rhea" id="RHEA-COMP:9602"/>
        <dbReference type="Rhea" id="RHEA-COMP:9603"/>
        <dbReference type="ChEBI" id="CHEBI:15378"/>
        <dbReference type="ChEBI" id="CHEBI:58405"/>
        <dbReference type="ChEBI" id="CHEBI:60033"/>
        <dbReference type="ChEBI" id="CHEBI:78435"/>
        <dbReference type="EC" id="2.4.99.28"/>
    </reaction>
</comment>
<dbReference type="InterPro" id="IPR012338">
    <property type="entry name" value="Beta-lactam/transpept-like"/>
</dbReference>
<comment type="catalytic activity">
    <reaction evidence="12">
        <text>Preferential cleavage: (Ac)2-L-Lys-D-Ala-|-D-Ala. Also transpeptidation of peptidyl-alanyl moieties that are N-acyl substituents of D-alanine.</text>
        <dbReference type="EC" id="3.4.16.4"/>
    </reaction>
</comment>
<evidence type="ECO:0000256" key="1">
    <source>
        <dbReference type="ARBA" id="ARBA00007090"/>
    </source>
</evidence>
<dbReference type="Gene3D" id="3.40.710.10">
    <property type="entry name" value="DD-peptidase/beta-lactamase superfamily"/>
    <property type="match status" value="1"/>
</dbReference>
<feature type="transmembrane region" description="Helical" evidence="15">
    <location>
        <begin position="12"/>
        <end position="40"/>
    </location>
</feature>
<organism evidence="17 18">
    <name type="scientific">Natronosporangium hydrolyticum</name>
    <dbReference type="NCBI Taxonomy" id="2811111"/>
    <lineage>
        <taxon>Bacteria</taxon>
        <taxon>Bacillati</taxon>
        <taxon>Actinomycetota</taxon>
        <taxon>Actinomycetes</taxon>
        <taxon>Micromonosporales</taxon>
        <taxon>Micromonosporaceae</taxon>
        <taxon>Natronosporangium</taxon>
    </lineage>
</organism>